<organism evidence="1">
    <name type="scientific">Brachypodium distachyon</name>
    <name type="common">Purple false brome</name>
    <name type="synonym">Trachynia distachya</name>
    <dbReference type="NCBI Taxonomy" id="15368"/>
    <lineage>
        <taxon>Eukaryota</taxon>
        <taxon>Viridiplantae</taxon>
        <taxon>Streptophyta</taxon>
        <taxon>Embryophyta</taxon>
        <taxon>Tracheophyta</taxon>
        <taxon>Spermatophyta</taxon>
        <taxon>Magnoliopsida</taxon>
        <taxon>Liliopsida</taxon>
        <taxon>Poales</taxon>
        <taxon>Poaceae</taxon>
        <taxon>BOP clade</taxon>
        <taxon>Pooideae</taxon>
        <taxon>Stipodae</taxon>
        <taxon>Brachypodieae</taxon>
        <taxon>Brachypodium</taxon>
    </lineage>
</organism>
<dbReference type="AlphaFoldDB" id="A0A0Q3H033"/>
<evidence type="ECO:0000313" key="2">
    <source>
        <dbReference type="EnsemblPlants" id="KQK16028"/>
    </source>
</evidence>
<sequence length="127" mass="13479">MSALMARESSTFLVPLFHRIQIQAQQKIGGEEGQRGSMGAGAWDATAGVRAAVGASDAVGHGGRAVPETQTGSEWSVDAAVRREAMAWARRPAGQKHVATASSSHEVISNYQRIDAYCSLGRLRQVS</sequence>
<dbReference type="Proteomes" id="UP000008810">
    <property type="component" value="Chromosome 1"/>
</dbReference>
<dbReference type="EMBL" id="CM000880">
    <property type="protein sequence ID" value="KQK16029.1"/>
    <property type="molecule type" value="Genomic_DNA"/>
</dbReference>
<protein>
    <submittedName>
        <fullName evidence="1 2">Uncharacterized protein</fullName>
    </submittedName>
</protein>
<reference evidence="1 2" key="1">
    <citation type="journal article" date="2010" name="Nature">
        <title>Genome sequencing and analysis of the model grass Brachypodium distachyon.</title>
        <authorList>
            <consortium name="International Brachypodium Initiative"/>
        </authorList>
    </citation>
    <scope>NUCLEOTIDE SEQUENCE [LARGE SCALE GENOMIC DNA]</scope>
    <source>
        <strain evidence="1 2">Bd21</strain>
    </source>
</reference>
<dbReference type="EMBL" id="CM000880">
    <property type="protein sequence ID" value="KQK16030.1"/>
    <property type="molecule type" value="Genomic_DNA"/>
</dbReference>
<dbReference type="EnsemblPlants" id="KQK16029">
    <property type="protein sequence ID" value="KQK16029"/>
    <property type="gene ID" value="BRADI_1g26382v3"/>
</dbReference>
<dbReference type="Gramene" id="KQK16031">
    <property type="protein sequence ID" value="KQK16031"/>
    <property type="gene ID" value="BRADI_1g26382v3"/>
</dbReference>
<keyword evidence="3" id="KW-1185">Reference proteome</keyword>
<dbReference type="EnsemblPlants" id="KQK16031">
    <property type="protein sequence ID" value="KQK16031"/>
    <property type="gene ID" value="BRADI_1g26382v3"/>
</dbReference>
<gene>
    <name evidence="1" type="ORF">BRADI_1g26382v3</name>
</gene>
<name>A0A0Q3H033_BRADI</name>
<dbReference type="EnsemblPlants" id="KQK16028">
    <property type="protein sequence ID" value="KQK16028"/>
    <property type="gene ID" value="BRADI_1g26382v3"/>
</dbReference>
<dbReference type="EnsemblPlants" id="KQK16030">
    <property type="protein sequence ID" value="KQK16030"/>
    <property type="gene ID" value="BRADI_1g26382v3"/>
</dbReference>
<dbReference type="EMBL" id="CM000880">
    <property type="protein sequence ID" value="KQK16031.1"/>
    <property type="molecule type" value="Genomic_DNA"/>
</dbReference>
<proteinExistence type="predicted"/>
<reference evidence="2" key="3">
    <citation type="submission" date="2018-08" db="UniProtKB">
        <authorList>
            <consortium name="EnsemblPlants"/>
        </authorList>
    </citation>
    <scope>IDENTIFICATION</scope>
    <source>
        <strain evidence="2">cv. Bd21</strain>
    </source>
</reference>
<evidence type="ECO:0000313" key="3">
    <source>
        <dbReference type="Proteomes" id="UP000008810"/>
    </source>
</evidence>
<accession>A0A0Q3H033</accession>
<evidence type="ECO:0000313" key="1">
    <source>
        <dbReference type="EMBL" id="KQK16029.1"/>
    </source>
</evidence>
<dbReference type="Gramene" id="KQK16029">
    <property type="protein sequence ID" value="KQK16029"/>
    <property type="gene ID" value="BRADI_1g26382v3"/>
</dbReference>
<dbReference type="InParanoid" id="A0A0Q3H033"/>
<dbReference type="Gramene" id="KQK16028">
    <property type="protein sequence ID" value="KQK16028"/>
    <property type="gene ID" value="BRADI_1g26382v3"/>
</dbReference>
<dbReference type="Gramene" id="KQK16030">
    <property type="protein sequence ID" value="KQK16030"/>
    <property type="gene ID" value="BRADI_1g26382v3"/>
</dbReference>
<dbReference type="EMBL" id="CM000880">
    <property type="protein sequence ID" value="KQK16028.1"/>
    <property type="molecule type" value="Genomic_DNA"/>
</dbReference>
<reference evidence="1" key="2">
    <citation type="submission" date="2017-06" db="EMBL/GenBank/DDBJ databases">
        <title>WGS assembly of Brachypodium distachyon.</title>
        <authorList>
            <consortium name="The International Brachypodium Initiative"/>
            <person name="Lucas S."/>
            <person name="Harmon-Smith M."/>
            <person name="Lail K."/>
            <person name="Tice H."/>
            <person name="Grimwood J."/>
            <person name="Bruce D."/>
            <person name="Barry K."/>
            <person name="Shu S."/>
            <person name="Lindquist E."/>
            <person name="Wang M."/>
            <person name="Pitluck S."/>
            <person name="Vogel J.P."/>
            <person name="Garvin D.F."/>
            <person name="Mockler T.C."/>
            <person name="Schmutz J."/>
            <person name="Rokhsar D."/>
            <person name="Bevan M.W."/>
        </authorList>
    </citation>
    <scope>NUCLEOTIDE SEQUENCE</scope>
    <source>
        <strain evidence="1">Bd21</strain>
    </source>
</reference>